<dbReference type="Proteomes" id="UP001189429">
    <property type="component" value="Unassembled WGS sequence"/>
</dbReference>
<evidence type="ECO:0000313" key="3">
    <source>
        <dbReference type="EMBL" id="CAK0848278.1"/>
    </source>
</evidence>
<evidence type="ECO:0000256" key="2">
    <source>
        <dbReference type="SAM" id="MobiDB-lite"/>
    </source>
</evidence>
<feature type="compositionally biased region" description="Gly residues" evidence="2">
    <location>
        <begin position="56"/>
        <end position="66"/>
    </location>
</feature>
<organism evidence="3 4">
    <name type="scientific">Prorocentrum cordatum</name>
    <dbReference type="NCBI Taxonomy" id="2364126"/>
    <lineage>
        <taxon>Eukaryota</taxon>
        <taxon>Sar</taxon>
        <taxon>Alveolata</taxon>
        <taxon>Dinophyceae</taxon>
        <taxon>Prorocentrales</taxon>
        <taxon>Prorocentraceae</taxon>
        <taxon>Prorocentrum</taxon>
    </lineage>
</organism>
<reference evidence="3" key="1">
    <citation type="submission" date="2023-10" db="EMBL/GenBank/DDBJ databases">
        <authorList>
            <person name="Chen Y."/>
            <person name="Shah S."/>
            <person name="Dougan E. K."/>
            <person name="Thang M."/>
            <person name="Chan C."/>
        </authorList>
    </citation>
    <scope>NUCLEOTIDE SEQUENCE [LARGE SCALE GENOMIC DNA]</scope>
</reference>
<evidence type="ECO:0000313" key="4">
    <source>
        <dbReference type="Proteomes" id="UP001189429"/>
    </source>
</evidence>
<feature type="non-terminal residue" evidence="3">
    <location>
        <position position="1"/>
    </location>
</feature>
<sequence>PFGPSLCSDGGDGHPSAAPARWAAAPQLPAARLRHDASASCRAGARRRRTRPRDAGGAGAGDGVAVGPGASAGATAPAGQRSRALSKGYVSISEVESTMRLNASLEENNSQLEAEIAECLRLNLQLRDNIVRMEAMLGIEAAVEPRTSSERGDACEGVGSEGDDVGSDVGSDDDGASPR</sequence>
<feature type="compositionally biased region" description="Acidic residues" evidence="2">
    <location>
        <begin position="161"/>
        <end position="179"/>
    </location>
</feature>
<feature type="compositionally biased region" description="Low complexity" evidence="2">
    <location>
        <begin position="67"/>
        <end position="79"/>
    </location>
</feature>
<proteinExistence type="predicted"/>
<gene>
    <name evidence="3" type="ORF">PCOR1329_LOCUS41258</name>
</gene>
<keyword evidence="1" id="KW-0175">Coiled coil</keyword>
<feature type="region of interest" description="Disordered" evidence="2">
    <location>
        <begin position="142"/>
        <end position="179"/>
    </location>
</feature>
<name>A0ABN9TQQ4_9DINO</name>
<evidence type="ECO:0000256" key="1">
    <source>
        <dbReference type="SAM" id="Coils"/>
    </source>
</evidence>
<feature type="region of interest" description="Disordered" evidence="2">
    <location>
        <begin position="29"/>
        <end position="85"/>
    </location>
</feature>
<comment type="caution">
    <text evidence="3">The sequence shown here is derived from an EMBL/GenBank/DDBJ whole genome shotgun (WGS) entry which is preliminary data.</text>
</comment>
<keyword evidence="4" id="KW-1185">Reference proteome</keyword>
<feature type="coiled-coil region" evidence="1">
    <location>
        <begin position="95"/>
        <end position="129"/>
    </location>
</feature>
<accession>A0ABN9TQQ4</accession>
<dbReference type="EMBL" id="CAUYUJ010014963">
    <property type="protein sequence ID" value="CAK0848278.1"/>
    <property type="molecule type" value="Genomic_DNA"/>
</dbReference>
<protein>
    <submittedName>
        <fullName evidence="3">Uncharacterized protein</fullName>
    </submittedName>
</protein>